<evidence type="ECO:0000256" key="1">
    <source>
        <dbReference type="SAM" id="Phobius"/>
    </source>
</evidence>
<feature type="transmembrane region" description="Helical" evidence="1">
    <location>
        <begin position="224"/>
        <end position="246"/>
    </location>
</feature>
<dbReference type="Proteomes" id="UP001220610">
    <property type="component" value="Chromosome"/>
</dbReference>
<feature type="transmembrane region" description="Helical" evidence="1">
    <location>
        <begin position="176"/>
        <end position="197"/>
    </location>
</feature>
<feature type="transmembrane region" description="Helical" evidence="1">
    <location>
        <begin position="294"/>
        <end position="316"/>
    </location>
</feature>
<evidence type="ECO:0000313" key="3">
    <source>
        <dbReference type="Proteomes" id="UP001220610"/>
    </source>
</evidence>
<feature type="transmembrane region" description="Helical" evidence="1">
    <location>
        <begin position="57"/>
        <end position="77"/>
    </location>
</feature>
<dbReference type="InterPro" id="IPR043745">
    <property type="entry name" value="DUF5690"/>
</dbReference>
<feature type="transmembrane region" description="Helical" evidence="1">
    <location>
        <begin position="363"/>
        <end position="383"/>
    </location>
</feature>
<name>A0AAJ6BE69_9BACT</name>
<dbReference type="SUPFAM" id="SSF103473">
    <property type="entry name" value="MFS general substrate transporter"/>
    <property type="match status" value="1"/>
</dbReference>
<dbReference type="EMBL" id="CP119311">
    <property type="protein sequence ID" value="WEK34295.1"/>
    <property type="molecule type" value="Genomic_DNA"/>
</dbReference>
<feature type="transmembrane region" description="Helical" evidence="1">
    <location>
        <begin position="268"/>
        <end position="289"/>
    </location>
</feature>
<feature type="transmembrane region" description="Helical" evidence="1">
    <location>
        <begin position="395"/>
        <end position="418"/>
    </location>
</feature>
<dbReference type="Pfam" id="PF18943">
    <property type="entry name" value="DUF5690"/>
    <property type="match status" value="1"/>
</dbReference>
<accession>A0AAJ6BE69</accession>
<feature type="transmembrane region" description="Helical" evidence="1">
    <location>
        <begin position="113"/>
        <end position="132"/>
    </location>
</feature>
<organism evidence="2 3">
    <name type="scientific">Candidatus Pseudobacter hemicellulosilyticus</name>
    <dbReference type="NCBI Taxonomy" id="3121375"/>
    <lineage>
        <taxon>Bacteria</taxon>
        <taxon>Pseudomonadati</taxon>
        <taxon>Bacteroidota</taxon>
        <taxon>Chitinophagia</taxon>
        <taxon>Chitinophagales</taxon>
        <taxon>Chitinophagaceae</taxon>
        <taxon>Pseudobacter</taxon>
    </lineage>
</organism>
<feature type="transmembrane region" description="Helical" evidence="1">
    <location>
        <begin position="144"/>
        <end position="164"/>
    </location>
</feature>
<protein>
    <submittedName>
        <fullName evidence="2">DUF5690 family protein</fullName>
    </submittedName>
</protein>
<feature type="transmembrane region" description="Helical" evidence="1">
    <location>
        <begin position="322"/>
        <end position="343"/>
    </location>
</feature>
<keyword evidence="1" id="KW-1133">Transmembrane helix</keyword>
<feature type="transmembrane region" description="Helical" evidence="1">
    <location>
        <begin position="12"/>
        <end position="37"/>
    </location>
</feature>
<sequence>MPPLFSYLQKQFTRLPFAVTTLITALAAFGCYTSMYAFRKSFTAGLYPEPPLWGVDYKTWLVIAQVFGYMLSKFYGIRFIAEQGHRQRAARILTLIGISWMALLAFALAPAPWNIACLFLNGLPLGMIWGLVFSYLEGRRTTELLGAVMSISLVFASGFVKTAGRTLIEDWQVADRWMPFCTGLLFVLPLLLCTLLLELAPPPDQRDQQLRTVRTSMDAAARRHFLRSFLPGLLFTIITYILLTILRDLRDNFEVEIWADLGITDKHIYARTDTLIALAVLLLISLLIFVKQNLLAFTLIHWMIIGGCLLAGGSSWLLQQQLISPTCWMTITGLGIYLAYIPYNAIFFERLLATFRHTGNIGFIMYVADAAGYLGSVSVLVVRELGFVKLSWGHFFGQAVWATSLVAGLLAIGSLVYFRQKKRKHSTGF</sequence>
<dbReference type="InterPro" id="IPR036259">
    <property type="entry name" value="MFS_trans_sf"/>
</dbReference>
<reference evidence="2" key="1">
    <citation type="submission" date="2023-03" db="EMBL/GenBank/DDBJ databases">
        <title>Andean soil-derived lignocellulolytic bacterial consortium as a source of novel taxa and putative plastic-active enzymes.</title>
        <authorList>
            <person name="Diaz-Garcia L."/>
            <person name="Chuvochina M."/>
            <person name="Feuerriegel G."/>
            <person name="Bunk B."/>
            <person name="Sproer C."/>
            <person name="Streit W.R."/>
            <person name="Rodriguez L.M."/>
            <person name="Overmann J."/>
            <person name="Jimenez D.J."/>
        </authorList>
    </citation>
    <scope>NUCLEOTIDE SEQUENCE</scope>
    <source>
        <strain evidence="2">MAG 7</strain>
    </source>
</reference>
<dbReference type="AlphaFoldDB" id="A0AAJ6BE69"/>
<evidence type="ECO:0000313" key="2">
    <source>
        <dbReference type="EMBL" id="WEK34295.1"/>
    </source>
</evidence>
<feature type="transmembrane region" description="Helical" evidence="1">
    <location>
        <begin position="89"/>
        <end position="107"/>
    </location>
</feature>
<gene>
    <name evidence="2" type="ORF">P0Y53_17555</name>
</gene>
<proteinExistence type="predicted"/>
<keyword evidence="1" id="KW-0472">Membrane</keyword>
<keyword evidence="1" id="KW-0812">Transmembrane</keyword>